<protein>
    <recommendedName>
        <fullName evidence="6">Chromosome partition protein Smc</fullName>
    </recommendedName>
</protein>
<dbReference type="Gene3D" id="3.40.50.300">
    <property type="entry name" value="P-loop containing nucleotide triphosphate hydrolases"/>
    <property type="match status" value="2"/>
</dbReference>
<accession>A0ABW5UZU1</accession>
<keyword evidence="5 6" id="KW-0238">DNA-binding</keyword>
<evidence type="ECO:0000256" key="6">
    <source>
        <dbReference type="HAMAP-Rule" id="MF_01894"/>
    </source>
</evidence>
<evidence type="ECO:0000313" key="9">
    <source>
        <dbReference type="EMBL" id="MFD2757942.1"/>
    </source>
</evidence>
<name>A0ABW5UZU1_9MICO</name>
<dbReference type="RefSeq" id="WP_390295261.1">
    <property type="nucleotide sequence ID" value="NZ_JBHUNE010000005.1"/>
</dbReference>
<dbReference type="EMBL" id="JBHUNE010000005">
    <property type="protein sequence ID" value="MFD2757942.1"/>
    <property type="molecule type" value="Genomic_DNA"/>
</dbReference>
<keyword evidence="10" id="KW-1185">Reference proteome</keyword>
<keyword evidence="1 6" id="KW-0963">Cytoplasm</keyword>
<keyword evidence="4 6" id="KW-0175">Coiled coil</keyword>
<feature type="compositionally biased region" description="Acidic residues" evidence="7">
    <location>
        <begin position="967"/>
        <end position="977"/>
    </location>
</feature>
<dbReference type="PANTHER" id="PTHR43977">
    <property type="entry name" value="STRUCTURAL MAINTENANCE OF CHROMOSOMES PROTEIN 3"/>
    <property type="match status" value="1"/>
</dbReference>
<feature type="coiled-coil region" evidence="6">
    <location>
        <begin position="174"/>
        <end position="201"/>
    </location>
</feature>
<evidence type="ECO:0000256" key="5">
    <source>
        <dbReference type="ARBA" id="ARBA00023125"/>
    </source>
</evidence>
<dbReference type="PIRSF" id="PIRSF005719">
    <property type="entry name" value="SMC"/>
    <property type="match status" value="1"/>
</dbReference>
<dbReference type="NCBIfam" id="TIGR02168">
    <property type="entry name" value="SMC_prok_B"/>
    <property type="match status" value="1"/>
</dbReference>
<evidence type="ECO:0000256" key="1">
    <source>
        <dbReference type="ARBA" id="ARBA00022490"/>
    </source>
</evidence>
<evidence type="ECO:0000256" key="4">
    <source>
        <dbReference type="ARBA" id="ARBA00023054"/>
    </source>
</evidence>
<evidence type="ECO:0000256" key="2">
    <source>
        <dbReference type="ARBA" id="ARBA00022741"/>
    </source>
</evidence>
<keyword evidence="2 6" id="KW-0547">Nucleotide-binding</keyword>
<dbReference type="Gene3D" id="1.20.1060.20">
    <property type="match status" value="1"/>
</dbReference>
<comment type="function">
    <text evidence="6">Required for chromosome condensation and partitioning.</text>
</comment>
<sequence length="1219" mass="132830">MHLKRLTLKGFKSFAKPTTLEFEPGVTCVVGPNGSGKSNVVDALAWVMGEQGAKSLRGGKMEDVIFAGTATRGPLGRAEVTLTIDNADGALPIDYTEVTIRRTLFRTGGSEYAINGEGVRLLDVQELLSDSGLGREMHVIVGQGRLDTVLRATPEERRGFIEEAAGVLKHRRRKEKTVRKLEGMETNLQRLRDLVTEVRRQLKPLGRQAEVARRAQGIAAVVRDAKARLMADDAVRLRGQLRDAGSTEQERSTERMVLKEQLDRAVLRIQSLQEAQRGDAVDQARRVAFDLESVRERLRNFLMLVSQRETMLRARLDEPSLTVTVSQQAVADARAEAETLEERSAEAETSWHAAQRATTQARAELDALDRELAAQSALLSKHELRTTELQGKAEAASGRLAAVRGEVLRGENARRAAADRLEQAERELAEVESQAEAGEADSTGLDAAYAAAQGDVTAAQVKVDELRDRLHELERERDALDARRRALALAAEVNDGAQALLASDPDGVQGRVSEVVKVAPGDERAVTAALGAFADAIVATDRDAAYERGRLAADHGRVHLVAQVAEARRDDLTDLVRELAETTGVALRLASESVSGAPAVAELLGATLIVDELPDAAATARILAALPAGARLVSRAGATVDANSLVATGTDADDESGASRLELVAERDRAAASLAEVRATIDTLSLTLADERAGLTAAKQRSDAALAELRGFDAELAARREALNRARARVESATAELARATKSHELASTNIDEAVARVDAAKRELETHESQPRPVFDASKRQEFSDAVERAREAEVEARLGLETLRERLRAEQLRAAELVKQRESEREAAEKAAREAILRRAELERVAAVHARIPALETQVEASLERARAELAERERERQEQDRELVELREQEAKLRARLGQITEDVHALELQIYERKMQLSNLLERAASELSLSEAVLVAEYGPDQPVPLTAVTGSAGKPSASAAESDDDAADDDATAAAPDAADQDVEPDDVETEPYDRDRQQRRLAQAEREMQQLGRINPLALEEFAALEQRHTYLQEQLDDLVRTRSDLLGIVDDIDTRMREVFAAAFDDTREAFHEVFPVLFPGGSGDISLTNPDDLLTTGIDVAVKPAGKKIDKLSLLSGGERSLAAVALLVAIFKARPSPFYIMDEVEAALDDANLGRLLEVFESLRESSQLIVITHQKRTMEIADALYGVSMHRDGISTVVGQRVRELSEA</sequence>
<evidence type="ECO:0000259" key="8">
    <source>
        <dbReference type="SMART" id="SM00968"/>
    </source>
</evidence>
<comment type="caution">
    <text evidence="9">The sequence shown here is derived from an EMBL/GenBank/DDBJ whole genome shotgun (WGS) entry which is preliminary data.</text>
</comment>
<dbReference type="SUPFAM" id="SSF75553">
    <property type="entry name" value="Smc hinge domain"/>
    <property type="match status" value="1"/>
</dbReference>
<evidence type="ECO:0000313" key="10">
    <source>
        <dbReference type="Proteomes" id="UP001597492"/>
    </source>
</evidence>
<dbReference type="SUPFAM" id="SSF57997">
    <property type="entry name" value="Tropomyosin"/>
    <property type="match status" value="1"/>
</dbReference>
<evidence type="ECO:0000256" key="3">
    <source>
        <dbReference type="ARBA" id="ARBA00022840"/>
    </source>
</evidence>
<organism evidence="9 10">
    <name type="scientific">Gulosibacter faecalis</name>
    <dbReference type="NCBI Taxonomy" id="272240"/>
    <lineage>
        <taxon>Bacteria</taxon>
        <taxon>Bacillati</taxon>
        <taxon>Actinomycetota</taxon>
        <taxon>Actinomycetes</taxon>
        <taxon>Micrococcales</taxon>
        <taxon>Microbacteriaceae</taxon>
        <taxon>Gulosibacter</taxon>
    </lineage>
</organism>
<dbReference type="InterPro" id="IPR003395">
    <property type="entry name" value="RecF/RecN/SMC_N"/>
</dbReference>
<feature type="coiled-coil region" evidence="6">
    <location>
        <begin position="716"/>
        <end position="771"/>
    </location>
</feature>
<dbReference type="Gene3D" id="3.30.70.1620">
    <property type="match status" value="1"/>
</dbReference>
<dbReference type="Pfam" id="PF02463">
    <property type="entry name" value="SMC_N"/>
    <property type="match status" value="1"/>
</dbReference>
<keyword evidence="3 6" id="KW-0067">ATP-binding</keyword>
<feature type="compositionally biased region" description="Acidic residues" evidence="7">
    <location>
        <begin position="985"/>
        <end position="997"/>
    </location>
</feature>
<comment type="subcellular location">
    <subcellularLocation>
        <location evidence="6">Cytoplasm</location>
    </subcellularLocation>
</comment>
<comment type="subunit">
    <text evidence="6">Homodimer.</text>
</comment>
<feature type="binding site" evidence="6">
    <location>
        <begin position="32"/>
        <end position="39"/>
    </location>
    <ligand>
        <name>ATP</name>
        <dbReference type="ChEBI" id="CHEBI:30616"/>
    </ligand>
</feature>
<feature type="compositionally biased region" description="Basic and acidic residues" evidence="7">
    <location>
        <begin position="998"/>
        <end position="1014"/>
    </location>
</feature>
<comment type="domain">
    <text evidence="6">Contains large globular domains required for ATP hydrolysis at each terminus and a third globular domain forming a flexible hinge near the middle of the molecule. These domains are separated by coiled-coil structures.</text>
</comment>
<comment type="similarity">
    <text evidence="6">Belongs to the SMC family.</text>
</comment>
<feature type="domain" description="SMC hinge" evidence="8">
    <location>
        <begin position="506"/>
        <end position="620"/>
    </location>
</feature>
<dbReference type="InterPro" id="IPR010935">
    <property type="entry name" value="SMC_hinge"/>
</dbReference>
<dbReference type="Proteomes" id="UP001597492">
    <property type="component" value="Unassembled WGS sequence"/>
</dbReference>
<dbReference type="InterPro" id="IPR027417">
    <property type="entry name" value="P-loop_NTPase"/>
</dbReference>
<gene>
    <name evidence="6 9" type="primary">smc</name>
    <name evidence="9" type="ORF">ACFSW7_06080</name>
</gene>
<proteinExistence type="inferred from homology"/>
<dbReference type="SMART" id="SM00968">
    <property type="entry name" value="SMC_hinge"/>
    <property type="match status" value="1"/>
</dbReference>
<dbReference type="CDD" id="cd03278">
    <property type="entry name" value="ABC_SMC_barmotin"/>
    <property type="match status" value="1"/>
</dbReference>
<feature type="coiled-coil region" evidence="6">
    <location>
        <begin position="323"/>
        <end position="490"/>
    </location>
</feature>
<evidence type="ECO:0000256" key="7">
    <source>
        <dbReference type="SAM" id="MobiDB-lite"/>
    </source>
</evidence>
<dbReference type="InterPro" id="IPR036277">
    <property type="entry name" value="SMC_hinge_sf"/>
</dbReference>
<dbReference type="Pfam" id="PF06470">
    <property type="entry name" value="SMC_hinge"/>
    <property type="match status" value="1"/>
</dbReference>
<feature type="region of interest" description="Disordered" evidence="7">
    <location>
        <begin position="951"/>
        <end position="1014"/>
    </location>
</feature>
<dbReference type="InterPro" id="IPR024704">
    <property type="entry name" value="SMC"/>
</dbReference>
<reference evidence="10" key="1">
    <citation type="journal article" date="2019" name="Int. J. Syst. Evol. Microbiol.">
        <title>The Global Catalogue of Microorganisms (GCM) 10K type strain sequencing project: providing services to taxonomists for standard genome sequencing and annotation.</title>
        <authorList>
            <consortium name="The Broad Institute Genomics Platform"/>
            <consortium name="The Broad Institute Genome Sequencing Center for Infectious Disease"/>
            <person name="Wu L."/>
            <person name="Ma J."/>
        </authorList>
    </citation>
    <scope>NUCLEOTIDE SEQUENCE [LARGE SCALE GENOMIC DNA]</scope>
    <source>
        <strain evidence="10">TISTR 1514</strain>
    </source>
</reference>
<dbReference type="HAMAP" id="MF_01894">
    <property type="entry name" value="Smc_prok"/>
    <property type="match status" value="1"/>
</dbReference>
<feature type="coiled-coil region" evidence="6">
    <location>
        <begin position="802"/>
        <end position="906"/>
    </location>
</feature>
<dbReference type="InterPro" id="IPR011890">
    <property type="entry name" value="SMC_prok"/>
</dbReference>
<dbReference type="SUPFAM" id="SSF52540">
    <property type="entry name" value="P-loop containing nucleoside triphosphate hydrolases"/>
    <property type="match status" value="1"/>
</dbReference>